<comment type="caution">
    <text evidence="2">The sequence shown here is derived from an EMBL/GenBank/DDBJ whole genome shotgun (WGS) entry which is preliminary data.</text>
</comment>
<evidence type="ECO:0000313" key="2">
    <source>
        <dbReference type="EMBL" id="CAE7565110.1"/>
    </source>
</evidence>
<dbReference type="AlphaFoldDB" id="A0A812UHG0"/>
<keyword evidence="3" id="KW-1185">Reference proteome</keyword>
<feature type="compositionally biased region" description="Polar residues" evidence="1">
    <location>
        <begin position="13"/>
        <end position="37"/>
    </location>
</feature>
<dbReference type="Proteomes" id="UP000649617">
    <property type="component" value="Unassembled WGS sequence"/>
</dbReference>
<dbReference type="EMBL" id="CAJNIZ010036388">
    <property type="protein sequence ID" value="CAE7565110.1"/>
    <property type="molecule type" value="Genomic_DNA"/>
</dbReference>
<reference evidence="2" key="1">
    <citation type="submission" date="2021-02" db="EMBL/GenBank/DDBJ databases">
        <authorList>
            <person name="Dougan E. K."/>
            <person name="Rhodes N."/>
            <person name="Thang M."/>
            <person name="Chan C."/>
        </authorList>
    </citation>
    <scope>NUCLEOTIDE SEQUENCE</scope>
</reference>
<accession>A0A812UHG0</accession>
<protein>
    <submittedName>
        <fullName evidence="2">Uncharacterized protein</fullName>
    </submittedName>
</protein>
<proteinExistence type="predicted"/>
<feature type="non-terminal residue" evidence="2">
    <location>
        <position position="102"/>
    </location>
</feature>
<feature type="non-terminal residue" evidence="2">
    <location>
        <position position="1"/>
    </location>
</feature>
<organism evidence="2 3">
    <name type="scientific">Symbiodinium pilosum</name>
    <name type="common">Dinoflagellate</name>
    <dbReference type="NCBI Taxonomy" id="2952"/>
    <lineage>
        <taxon>Eukaryota</taxon>
        <taxon>Sar</taxon>
        <taxon>Alveolata</taxon>
        <taxon>Dinophyceae</taxon>
        <taxon>Suessiales</taxon>
        <taxon>Symbiodiniaceae</taxon>
        <taxon>Symbiodinium</taxon>
    </lineage>
</organism>
<gene>
    <name evidence="2" type="ORF">SPIL2461_LOCUS15149</name>
</gene>
<sequence>VKQEKVQRAFRSLKTTPQTTIELDSPSPKNTRASPSSTLPPPKRVKGPLNPDLPGLVSGPDSGDEDVLPQIGHRPDELEAELERLMDEQDQEGDAMDADDCQ</sequence>
<evidence type="ECO:0000313" key="3">
    <source>
        <dbReference type="Proteomes" id="UP000649617"/>
    </source>
</evidence>
<name>A0A812UHG0_SYMPI</name>
<feature type="region of interest" description="Disordered" evidence="1">
    <location>
        <begin position="1"/>
        <end position="102"/>
    </location>
</feature>
<feature type="compositionally biased region" description="Acidic residues" evidence="1">
    <location>
        <begin position="88"/>
        <end position="102"/>
    </location>
</feature>
<evidence type="ECO:0000256" key="1">
    <source>
        <dbReference type="SAM" id="MobiDB-lite"/>
    </source>
</evidence>
<feature type="compositionally biased region" description="Basic and acidic residues" evidence="1">
    <location>
        <begin position="73"/>
        <end position="87"/>
    </location>
</feature>